<dbReference type="Gene3D" id="1.20.120.20">
    <property type="entry name" value="Apolipoprotein"/>
    <property type="match status" value="1"/>
</dbReference>
<keyword evidence="5" id="KW-1185">Reference proteome</keyword>
<dbReference type="AlphaFoldDB" id="A0AAN7M5V1"/>
<dbReference type="SUPFAM" id="SSF58113">
    <property type="entry name" value="Apolipoprotein A-I"/>
    <property type="match status" value="1"/>
</dbReference>
<feature type="compositionally biased region" description="Basic and acidic residues" evidence="2">
    <location>
        <begin position="470"/>
        <end position="479"/>
    </location>
</feature>
<evidence type="ECO:0000256" key="2">
    <source>
        <dbReference type="SAM" id="MobiDB-lite"/>
    </source>
</evidence>
<dbReference type="EMBL" id="JAXQNO010000008">
    <property type="protein sequence ID" value="KAK4792337.1"/>
    <property type="molecule type" value="Genomic_DNA"/>
</dbReference>
<name>A0AAN7M5V1_TRANT</name>
<keyword evidence="3" id="KW-0472">Membrane</keyword>
<proteinExistence type="predicted"/>
<sequence length="617" mass="69862">MRRTKYLSVHMQLLFFLSPRSSPAPPSMATSKITLLSLILLFVLSLAVLTGADPVEGGAEAVAAGGSDSSALRAELDQLKSKFHILESLAEEKARELRSKDELISEKEKFLQDKLDKVASLQDEISTLQKKGKVDVAEQVGKARARAGELEKQVDKLKKDLDLQQKEKGSLASRVTETENKMLELNSKLERLQQINNEQRAKILRTERALKVAEEEMMKAKFEASSKIKELSEAHGAWLPPWLALHWMHLQSVAEAHWDKHGKPAMNVMVQKAMEKKSQAGKWAEPHIETIKTKWVPVVKEKWVLLATSLEPHVKTLTAKSVEVYETSRTAIAPHVVKIQQVVNPFYQDAMKFSKPYIDQVAAAAKPHAEKIKVTLEPYTKEAVRAYGKFLVSASTYHKQMQGHVQETLKEHEITRALATKEFVWFAASALLALPVIFLLVGRSRMTHIHRYRERDRERAQARTGNKAKNSKDDGLTPEQRRERCYIGSYWTAFGNSRFEMRRLCKRRLPRKQHSKPQEVTMQVELKALQEKAAKKAAQQATGGPIDYYSNALELFVTIISSETSCCNISSLFEFKSKALYTDFTSSNSLLGHLDFIRFIYVRVTGTSVHGFGKTFF</sequence>
<dbReference type="PANTHER" id="PTHR34360">
    <property type="entry name" value="OS08G0519400 PROTEIN"/>
    <property type="match status" value="1"/>
</dbReference>
<evidence type="ECO:0000256" key="3">
    <source>
        <dbReference type="SAM" id="Phobius"/>
    </source>
</evidence>
<evidence type="ECO:0000256" key="1">
    <source>
        <dbReference type="SAM" id="Coils"/>
    </source>
</evidence>
<comment type="caution">
    <text evidence="4">The sequence shown here is derived from an EMBL/GenBank/DDBJ whole genome shotgun (WGS) entry which is preliminary data.</text>
</comment>
<feature type="region of interest" description="Disordered" evidence="2">
    <location>
        <begin position="452"/>
        <end position="479"/>
    </location>
</feature>
<feature type="transmembrane region" description="Helical" evidence="3">
    <location>
        <begin position="423"/>
        <end position="441"/>
    </location>
</feature>
<organism evidence="4 5">
    <name type="scientific">Trapa natans</name>
    <name type="common">Water chestnut</name>
    <dbReference type="NCBI Taxonomy" id="22666"/>
    <lineage>
        <taxon>Eukaryota</taxon>
        <taxon>Viridiplantae</taxon>
        <taxon>Streptophyta</taxon>
        <taxon>Embryophyta</taxon>
        <taxon>Tracheophyta</taxon>
        <taxon>Spermatophyta</taxon>
        <taxon>Magnoliopsida</taxon>
        <taxon>eudicotyledons</taxon>
        <taxon>Gunneridae</taxon>
        <taxon>Pentapetalae</taxon>
        <taxon>rosids</taxon>
        <taxon>malvids</taxon>
        <taxon>Myrtales</taxon>
        <taxon>Lythraceae</taxon>
        <taxon>Trapa</taxon>
    </lineage>
</organism>
<feature type="coiled-coil region" evidence="1">
    <location>
        <begin position="76"/>
        <end position="223"/>
    </location>
</feature>
<accession>A0AAN7M5V1</accession>
<evidence type="ECO:0000313" key="4">
    <source>
        <dbReference type="EMBL" id="KAK4792337.1"/>
    </source>
</evidence>
<keyword evidence="1" id="KW-0175">Coiled coil</keyword>
<keyword evidence="3" id="KW-0812">Transmembrane</keyword>
<protein>
    <submittedName>
        <fullName evidence="4">Uncharacterized protein</fullName>
    </submittedName>
</protein>
<evidence type="ECO:0000313" key="5">
    <source>
        <dbReference type="Proteomes" id="UP001346149"/>
    </source>
</evidence>
<dbReference type="Proteomes" id="UP001346149">
    <property type="component" value="Unassembled WGS sequence"/>
</dbReference>
<reference evidence="4 5" key="1">
    <citation type="journal article" date="2023" name="Hortic Res">
        <title>Pangenome of water caltrop reveals structural variations and asymmetric subgenome divergence after allopolyploidization.</title>
        <authorList>
            <person name="Zhang X."/>
            <person name="Chen Y."/>
            <person name="Wang L."/>
            <person name="Yuan Y."/>
            <person name="Fang M."/>
            <person name="Shi L."/>
            <person name="Lu R."/>
            <person name="Comes H.P."/>
            <person name="Ma Y."/>
            <person name="Chen Y."/>
            <person name="Huang G."/>
            <person name="Zhou Y."/>
            <person name="Zheng Z."/>
            <person name="Qiu Y."/>
        </authorList>
    </citation>
    <scope>NUCLEOTIDE SEQUENCE [LARGE SCALE GENOMIC DNA]</scope>
    <source>
        <strain evidence="4">F231</strain>
    </source>
</reference>
<dbReference type="PANTHER" id="PTHR34360:SF1">
    <property type="entry name" value="OS08G0519400 PROTEIN"/>
    <property type="match status" value="1"/>
</dbReference>
<keyword evidence="3" id="KW-1133">Transmembrane helix</keyword>
<gene>
    <name evidence="4" type="ORF">SAY86_022772</name>
</gene>
<dbReference type="Gene3D" id="1.10.287.1490">
    <property type="match status" value="1"/>
</dbReference>